<dbReference type="Pfam" id="PF00015">
    <property type="entry name" value="MCPsignal"/>
    <property type="match status" value="1"/>
</dbReference>
<evidence type="ECO:0000256" key="7">
    <source>
        <dbReference type="SAM" id="Phobius"/>
    </source>
</evidence>
<keyword evidence="7" id="KW-1133">Transmembrane helix</keyword>
<dbReference type="RefSeq" id="WP_273615360.1">
    <property type="nucleotide sequence ID" value="NZ_CP117416.1"/>
</dbReference>
<dbReference type="CDD" id="cd11386">
    <property type="entry name" value="MCP_signal"/>
    <property type="match status" value="1"/>
</dbReference>
<dbReference type="SUPFAM" id="SSF58104">
    <property type="entry name" value="Methyl-accepting chemotaxis protein (MCP) signaling domain"/>
    <property type="match status" value="1"/>
</dbReference>
<dbReference type="InterPro" id="IPR004089">
    <property type="entry name" value="MCPsignal_dom"/>
</dbReference>
<dbReference type="Proteomes" id="UP001220509">
    <property type="component" value="Chromosome"/>
</dbReference>
<evidence type="ECO:0000313" key="11">
    <source>
        <dbReference type="Proteomes" id="UP001220509"/>
    </source>
</evidence>
<dbReference type="InterPro" id="IPR003660">
    <property type="entry name" value="HAMP_dom"/>
</dbReference>
<feature type="domain" description="Methyl-accepting transducer" evidence="8">
    <location>
        <begin position="416"/>
        <end position="652"/>
    </location>
</feature>
<keyword evidence="3 7" id="KW-0472">Membrane</keyword>
<feature type="domain" description="HAMP" evidence="9">
    <location>
        <begin position="345"/>
        <end position="397"/>
    </location>
</feature>
<keyword evidence="4 6" id="KW-0807">Transducer</keyword>
<evidence type="ECO:0000256" key="5">
    <source>
        <dbReference type="ARBA" id="ARBA00029447"/>
    </source>
</evidence>
<evidence type="ECO:0000259" key="9">
    <source>
        <dbReference type="PROSITE" id="PS50885"/>
    </source>
</evidence>
<evidence type="ECO:0000313" key="10">
    <source>
        <dbReference type="EMBL" id="WCT57114.1"/>
    </source>
</evidence>
<name>A0AAX3M4C3_9BACL</name>
<dbReference type="PROSITE" id="PS50885">
    <property type="entry name" value="HAMP"/>
    <property type="match status" value="1"/>
</dbReference>
<keyword evidence="2" id="KW-1003">Cell membrane</keyword>
<reference evidence="10 11" key="1">
    <citation type="submission" date="2023-02" db="EMBL/GenBank/DDBJ databases">
        <title>Genome sequence of Paenibacillus kyungheensis KACC 18744.</title>
        <authorList>
            <person name="Kim S."/>
            <person name="Heo J."/>
            <person name="Kwon S.-W."/>
        </authorList>
    </citation>
    <scope>NUCLEOTIDE SEQUENCE [LARGE SCALE GENOMIC DNA]</scope>
    <source>
        <strain evidence="10 11">KACC 18744</strain>
    </source>
</reference>
<dbReference type="CDD" id="cd06225">
    <property type="entry name" value="HAMP"/>
    <property type="match status" value="1"/>
</dbReference>
<dbReference type="SMART" id="SM00304">
    <property type="entry name" value="HAMP"/>
    <property type="match status" value="1"/>
</dbReference>
<evidence type="ECO:0000259" key="8">
    <source>
        <dbReference type="PROSITE" id="PS50111"/>
    </source>
</evidence>
<dbReference type="KEGG" id="pka:PQ456_06260"/>
<evidence type="ECO:0000256" key="6">
    <source>
        <dbReference type="PROSITE-ProRule" id="PRU00284"/>
    </source>
</evidence>
<accession>A0AAX3M4C3</accession>
<dbReference type="PROSITE" id="PS50111">
    <property type="entry name" value="CHEMOTAXIS_TRANSDUC_2"/>
    <property type="match status" value="1"/>
</dbReference>
<feature type="transmembrane region" description="Helical" evidence="7">
    <location>
        <begin position="22"/>
        <end position="41"/>
    </location>
</feature>
<dbReference type="GO" id="GO:0007165">
    <property type="term" value="P:signal transduction"/>
    <property type="evidence" value="ECO:0007669"/>
    <property type="project" value="UniProtKB-KW"/>
</dbReference>
<feature type="transmembrane region" description="Helical" evidence="7">
    <location>
        <begin position="323"/>
        <end position="343"/>
    </location>
</feature>
<dbReference type="PANTHER" id="PTHR32089">
    <property type="entry name" value="METHYL-ACCEPTING CHEMOTAXIS PROTEIN MCPB"/>
    <property type="match status" value="1"/>
</dbReference>
<dbReference type="GO" id="GO:0005886">
    <property type="term" value="C:plasma membrane"/>
    <property type="evidence" value="ECO:0007669"/>
    <property type="project" value="UniProtKB-SubCell"/>
</dbReference>
<keyword evidence="11" id="KW-1185">Reference proteome</keyword>
<dbReference type="Gene3D" id="1.10.287.950">
    <property type="entry name" value="Methyl-accepting chemotaxis protein"/>
    <property type="match status" value="1"/>
</dbReference>
<comment type="similarity">
    <text evidence="5">Belongs to the methyl-accepting chemotaxis (MCP) protein family.</text>
</comment>
<protein>
    <submittedName>
        <fullName evidence="10">Methyl-accepting chemotaxis protein</fullName>
    </submittedName>
</protein>
<dbReference type="Pfam" id="PF00672">
    <property type="entry name" value="HAMP"/>
    <property type="match status" value="1"/>
</dbReference>
<dbReference type="EMBL" id="CP117416">
    <property type="protein sequence ID" value="WCT57114.1"/>
    <property type="molecule type" value="Genomic_DNA"/>
</dbReference>
<dbReference type="AlphaFoldDB" id="A0AAX3M4C3"/>
<dbReference type="PANTHER" id="PTHR32089:SF112">
    <property type="entry name" value="LYSOZYME-LIKE PROTEIN-RELATED"/>
    <property type="match status" value="1"/>
</dbReference>
<organism evidence="10 11">
    <name type="scientific">Paenibacillus kyungheensis</name>
    <dbReference type="NCBI Taxonomy" id="1452732"/>
    <lineage>
        <taxon>Bacteria</taxon>
        <taxon>Bacillati</taxon>
        <taxon>Bacillota</taxon>
        <taxon>Bacilli</taxon>
        <taxon>Bacillales</taxon>
        <taxon>Paenibacillaceae</taxon>
        <taxon>Paenibacillus</taxon>
    </lineage>
</organism>
<gene>
    <name evidence="10" type="ORF">PQ456_06260</name>
</gene>
<evidence type="ECO:0000256" key="2">
    <source>
        <dbReference type="ARBA" id="ARBA00022475"/>
    </source>
</evidence>
<evidence type="ECO:0000256" key="3">
    <source>
        <dbReference type="ARBA" id="ARBA00023136"/>
    </source>
</evidence>
<keyword evidence="7" id="KW-0812">Transmembrane</keyword>
<proteinExistence type="inferred from homology"/>
<sequence length="704" mass="77118">MIEKLLSPFTFVISKLKYAQKFILISVLCALPLLLLTSIWFENQQAKIQMSSSERKGIVNIDSIFPLILLMQNHRAFYGNYVSGDTNAQSQLSQTEQDISAEIKKIDPIIQSQQLPQSITIWQGIQTDWSTLQKEQSSLNAEDSFTRHSELIQEMMNFITKSANESRLSLDSDIDSTSLAGIFTKQLAQTSDMVAQMRGRGTALLISKQNNHDTVVKITENTGKMKLTIEDITNSLNTAYDNNPQLKQLFAEKGNENISQMNAFVDIVTNQIINDESLKGSSNDYFAAGTQTIQSLQQFSESIANELDVLIAKRIQELTYMRNLILGITLFVLILVALFYIAFYRNVLQSVRSLQNGADAMAQGDLSQTIVLQTRDELKQVGDAFNQTMLSLNELLHRNQQVSDQSATASAHLKIVSTESTLAMGQIADAIQSVSEGNKGQKKSMNETANAMNEMSIGITRIAEAASGVAESSIQATELVYVGDQKLVDAVAQMESIRQSVDGSGHKVRTLSEHSNEIGQIVTVIMGIASQTQLLSLNANIEAARAGEHGRGFSVVAEEVGKLAEQTKSSVEMISMLVRDITELVSQTVASIQLTDHETMQGIQAVQQAHQTLKDILASTQVVSAQIQEVSATSEEISAGMEQVTASMIEVADVSAKTSSEAETMAAATEQQLASMEEINTSAESLSGMSTQLQEDLSKFKLRH</sequence>
<evidence type="ECO:0000256" key="1">
    <source>
        <dbReference type="ARBA" id="ARBA00004236"/>
    </source>
</evidence>
<comment type="subcellular location">
    <subcellularLocation>
        <location evidence="1">Cell membrane</location>
    </subcellularLocation>
</comment>
<dbReference type="Gene3D" id="6.10.340.10">
    <property type="match status" value="1"/>
</dbReference>
<evidence type="ECO:0000256" key="4">
    <source>
        <dbReference type="ARBA" id="ARBA00023224"/>
    </source>
</evidence>
<dbReference type="SMART" id="SM00283">
    <property type="entry name" value="MA"/>
    <property type="match status" value="1"/>
</dbReference>